<evidence type="ECO:0000313" key="3">
    <source>
        <dbReference type="Proteomes" id="UP000002384"/>
    </source>
</evidence>
<accession>B7K9L3</accession>
<dbReference type="SUPFAM" id="SSF52540">
    <property type="entry name" value="P-loop containing nucleoside triphosphate hydrolases"/>
    <property type="match status" value="1"/>
</dbReference>
<dbReference type="AlphaFoldDB" id="B7K9L3"/>
<organism evidence="2 3">
    <name type="scientific">Gloeothece citriformis (strain PCC 7424)</name>
    <name type="common">Cyanothece sp. (strain PCC 7424)</name>
    <dbReference type="NCBI Taxonomy" id="65393"/>
    <lineage>
        <taxon>Bacteria</taxon>
        <taxon>Bacillati</taxon>
        <taxon>Cyanobacteriota</taxon>
        <taxon>Cyanophyceae</taxon>
        <taxon>Oscillatoriophycideae</taxon>
        <taxon>Chroococcales</taxon>
        <taxon>Aphanothecaceae</taxon>
        <taxon>Gloeothece</taxon>
        <taxon>Gloeothece citriformis</taxon>
    </lineage>
</organism>
<dbReference type="HOGENOM" id="CLU_042139_0_0_3"/>
<dbReference type="GO" id="GO:0008146">
    <property type="term" value="F:sulfotransferase activity"/>
    <property type="evidence" value="ECO:0007669"/>
    <property type="project" value="InterPro"/>
</dbReference>
<proteinExistence type="predicted"/>
<dbReference type="KEGG" id="cyc:PCC7424_1541"/>
<protein>
    <recommendedName>
        <fullName evidence="1">Sulfotransferase domain-containing protein</fullName>
    </recommendedName>
</protein>
<dbReference type="Gene3D" id="3.40.50.300">
    <property type="entry name" value="P-loop containing nucleotide triphosphate hydrolases"/>
    <property type="match status" value="1"/>
</dbReference>
<dbReference type="eggNOG" id="COG1874">
    <property type="taxonomic scope" value="Bacteria"/>
</dbReference>
<sequence length="346" mass="40758">MTKLYLHIGTPKTGTTSIQHFLTVKREELLEQGFLYPVSGTINHEPGKLMNHDKLYAAIQHKLNLPVSNRIYKQAEWRQSLETEWNRFHSEIESHSRENVVISAESFSGLTIDGIKLIQENLSKYEVKIIVYIRKQDDLLQSLYNQLVKIGMYGHDVHKFIIDKKPSYIYYYDFIESWANLFGKDNIRVRVFEKQQFKKGLLEDFMEAIDLKTYNNYSKNISLVNDSPTTETTKLMMILNDLLLNKNQNLTSLSTEYRIRRRLNRRVTKLSLNKNSLSNKVFMGLLDIFIKDTQEVVLTQQERIDILKEFEETNQKVAREYLGRQDGRLFYKSQLSQLQPEEVKTI</sequence>
<name>B7K9L3_GLOC7</name>
<dbReference type="InterPro" id="IPR000863">
    <property type="entry name" value="Sulfotransferase_dom"/>
</dbReference>
<feature type="domain" description="Sulfotransferase" evidence="1">
    <location>
        <begin position="8"/>
        <end position="188"/>
    </location>
</feature>
<dbReference type="Pfam" id="PF00685">
    <property type="entry name" value="Sulfotransfer_1"/>
    <property type="match status" value="1"/>
</dbReference>
<keyword evidence="3" id="KW-1185">Reference proteome</keyword>
<dbReference type="InterPro" id="IPR027417">
    <property type="entry name" value="P-loop_NTPase"/>
</dbReference>
<dbReference type="Proteomes" id="UP000002384">
    <property type="component" value="Chromosome"/>
</dbReference>
<evidence type="ECO:0000313" key="2">
    <source>
        <dbReference type="EMBL" id="ACK69981.1"/>
    </source>
</evidence>
<gene>
    <name evidence="2" type="ordered locus">PCC7424_1541</name>
</gene>
<dbReference type="OrthoDB" id="565403at2"/>
<reference evidence="3" key="1">
    <citation type="journal article" date="2011" name="MBio">
        <title>Novel metabolic attributes of the genus Cyanothece, comprising a group of unicellular nitrogen-fixing Cyanobacteria.</title>
        <authorList>
            <person name="Bandyopadhyay A."/>
            <person name="Elvitigala T."/>
            <person name="Welsh E."/>
            <person name="Stockel J."/>
            <person name="Liberton M."/>
            <person name="Min H."/>
            <person name="Sherman L.A."/>
            <person name="Pakrasi H.B."/>
        </authorList>
    </citation>
    <scope>NUCLEOTIDE SEQUENCE [LARGE SCALE GENOMIC DNA]</scope>
    <source>
        <strain evidence="3">PCC 7424</strain>
    </source>
</reference>
<dbReference type="EMBL" id="CP001291">
    <property type="protein sequence ID" value="ACK69981.1"/>
    <property type="molecule type" value="Genomic_DNA"/>
</dbReference>
<dbReference type="STRING" id="65393.PCC7424_1541"/>
<evidence type="ECO:0000259" key="1">
    <source>
        <dbReference type="Pfam" id="PF00685"/>
    </source>
</evidence>
<dbReference type="RefSeq" id="WP_012598926.1">
    <property type="nucleotide sequence ID" value="NC_011729.1"/>
</dbReference>